<reference evidence="6 7" key="1">
    <citation type="journal article" date="2018" name="Mol. Biol. Evol.">
        <title>Broad Genomic Sampling Reveals a Smut Pathogenic Ancestry of the Fungal Clade Ustilaginomycotina.</title>
        <authorList>
            <person name="Kijpornyongpan T."/>
            <person name="Mondo S.J."/>
            <person name="Barry K."/>
            <person name="Sandor L."/>
            <person name="Lee J."/>
            <person name="Lipzen A."/>
            <person name="Pangilinan J."/>
            <person name="LaButti K."/>
            <person name="Hainaut M."/>
            <person name="Henrissat B."/>
            <person name="Grigoriev I.V."/>
            <person name="Spatafora J.W."/>
            <person name="Aime M.C."/>
        </authorList>
    </citation>
    <scope>NUCLEOTIDE SEQUENCE [LARGE SCALE GENOMIC DNA]</scope>
    <source>
        <strain evidence="6 7">MCA 5214</strain>
    </source>
</reference>
<feature type="region of interest" description="Disordered" evidence="4">
    <location>
        <begin position="917"/>
        <end position="987"/>
    </location>
</feature>
<feature type="compositionally biased region" description="Polar residues" evidence="4">
    <location>
        <begin position="1"/>
        <end position="11"/>
    </location>
</feature>
<evidence type="ECO:0000256" key="2">
    <source>
        <dbReference type="ARBA" id="ARBA00022723"/>
    </source>
</evidence>
<feature type="region of interest" description="Disordered" evidence="4">
    <location>
        <begin position="1"/>
        <end position="245"/>
    </location>
</feature>
<dbReference type="RefSeq" id="XP_025364634.1">
    <property type="nucleotide sequence ID" value="XM_025504644.1"/>
</dbReference>
<organism evidence="6 7">
    <name type="scientific">Jaminaea rosea</name>
    <dbReference type="NCBI Taxonomy" id="1569628"/>
    <lineage>
        <taxon>Eukaryota</taxon>
        <taxon>Fungi</taxon>
        <taxon>Dikarya</taxon>
        <taxon>Basidiomycota</taxon>
        <taxon>Ustilaginomycotina</taxon>
        <taxon>Exobasidiomycetes</taxon>
        <taxon>Microstromatales</taxon>
        <taxon>Microstromatales incertae sedis</taxon>
        <taxon>Jaminaea</taxon>
    </lineage>
</organism>
<feature type="compositionally biased region" description="Polar residues" evidence="4">
    <location>
        <begin position="40"/>
        <end position="53"/>
    </location>
</feature>
<feature type="compositionally biased region" description="Low complexity" evidence="4">
    <location>
        <begin position="231"/>
        <end position="245"/>
    </location>
</feature>
<protein>
    <recommendedName>
        <fullName evidence="5">JmjC domain-containing protein</fullName>
    </recommendedName>
</protein>
<evidence type="ECO:0000256" key="3">
    <source>
        <dbReference type="ARBA" id="ARBA00023242"/>
    </source>
</evidence>
<evidence type="ECO:0000313" key="7">
    <source>
        <dbReference type="Proteomes" id="UP000245884"/>
    </source>
</evidence>
<keyword evidence="7" id="KW-1185">Reference proteome</keyword>
<feature type="compositionally biased region" description="Low complexity" evidence="4">
    <location>
        <begin position="184"/>
        <end position="204"/>
    </location>
</feature>
<feature type="compositionally biased region" description="Basic and acidic residues" evidence="4">
    <location>
        <begin position="12"/>
        <end position="22"/>
    </location>
</feature>
<dbReference type="SUPFAM" id="SSF51197">
    <property type="entry name" value="Clavaminate synthase-like"/>
    <property type="match status" value="1"/>
</dbReference>
<dbReference type="GO" id="GO:0000118">
    <property type="term" value="C:histone deacetylase complex"/>
    <property type="evidence" value="ECO:0007669"/>
    <property type="project" value="TreeGrafter"/>
</dbReference>
<feature type="compositionally biased region" description="Polar residues" evidence="4">
    <location>
        <begin position="87"/>
        <end position="101"/>
    </location>
</feature>
<dbReference type="SMART" id="SM00558">
    <property type="entry name" value="JmjC"/>
    <property type="match status" value="1"/>
</dbReference>
<dbReference type="GO" id="GO:0003712">
    <property type="term" value="F:transcription coregulator activity"/>
    <property type="evidence" value="ECO:0007669"/>
    <property type="project" value="TreeGrafter"/>
</dbReference>
<feature type="compositionally biased region" description="Basic residues" evidence="4">
    <location>
        <begin position="1018"/>
        <end position="1031"/>
    </location>
</feature>
<dbReference type="Proteomes" id="UP000245884">
    <property type="component" value="Unassembled WGS sequence"/>
</dbReference>
<gene>
    <name evidence="6" type="ORF">BDZ90DRAFT_224999</name>
</gene>
<accession>A0A316UXT1</accession>
<feature type="region of interest" description="Disordered" evidence="4">
    <location>
        <begin position="1192"/>
        <end position="1212"/>
    </location>
</feature>
<dbReference type="GeneID" id="37026467"/>
<comment type="subcellular location">
    <subcellularLocation>
        <location evidence="1">Nucleus</location>
    </subcellularLocation>
</comment>
<keyword evidence="2" id="KW-0479">Metal-binding</keyword>
<dbReference type="InterPro" id="IPR045109">
    <property type="entry name" value="LSDs-like"/>
</dbReference>
<dbReference type="EMBL" id="KZ819662">
    <property type="protein sequence ID" value="PWN30022.1"/>
    <property type="molecule type" value="Genomic_DNA"/>
</dbReference>
<name>A0A316UXT1_9BASI</name>
<evidence type="ECO:0000313" key="6">
    <source>
        <dbReference type="EMBL" id="PWN30022.1"/>
    </source>
</evidence>
<keyword evidence="3" id="KW-0539">Nucleus</keyword>
<sequence length="1328" mass="145134">MPASGEGSTVHDSSRRTSDRRPASPSIVIEKAAPPIERISPSSNRSSENGAMNASSASSAATNRRSPEDGSDAMTTPPLADAPRHAQLSSDKGLSLESNGFLNGATETEPIEAARGELQSQDASDEAYARQLEAELNARRPRTVRRPPSVSYAETAADNEEQYDSIKDDFMEGPSSRPAPGPSPIAAIPSSRSVPASPRATARSLSRRVPRHHDEDTSMPDASAVLNVPRSQSAARATSSSKRKSGAASTFTPVLFAQDGVNWERQSQRCHVRRYLNYPKCGACISKMPYELCDFADIRILPHILTEGAAREELELQKTEDGKATLARLASEPFSSVHFDYPPRDGLFPAMDDVSLQRIKATTASALLEHMQAERQHAKKAETLWRRTEAAERFRCANCYTSIFSASYICRVCGKEYCPECADDMQHGHAPESGETQSSQPGGSALSAKLPKLIRCVYGNTHSAAELCPITRLTVEELEDEVARMEEVIAAAAEKGKAAGGTAVAEDDDDGSLWGGDASAPEKSRDYVLDTSLTGPQVDERVGSHILTEFDNDVDEATFRREWAKGDPVVVHNCLDPERMSALGQPSAWGPDNFTTASYQGEPCIVERCDNSRLQQIYVSKFFETLGKNQETKRAAVGGEAGTWKLKDWPPQSGFDHTFPQLYAHFNAALPVPNYTRRDGSMNISALYARNGVSPDLGPKMYTAWPSTEDQAGKGSTRLHMDVADAVNIMYYSATPPDVDPATLHPSHRDGVAAWDIFPAKDANALRQYLIQHRGLSLLDAGDPIHSQLHYLDGTDRQRLWAEHGVRSWRIYQKKGDAVFIPAGCAHQVCNLADCMKVAVDFVSPENVARCFQLTSEFRDVNRGHKAWKEDTLQLKKMLWHAWRACRTMEGHDYEAAAKAIGASAAKIKLDRHQPIRERISSKRAAEETRPSAAKSKKNVKKKKGDAAILSSNVGSFNGGTEDEGLESNEASRSVSPRKSARNPRRSAANNINYAVTGFIDAEEAEDDSYDDNGAGGRRGKASRPQSKKSSRASEVSASRRVRRSTPGAATTFRPAARATSSAAAATSSNKRPRSRSAGSNGTAERDPHQPRSRRRVVVSDEEEDSDLTSAAESWSETELAAHSSRRPPISRSRRHAANKGLYRRRASRGEEHGDDHESAQPPLISRAPLDAKELVDLLASPQDVTSMFTGMVAPPRSPSNLDTASGRRQEAEQRRVRAIAARWTAAQRDAMGALHDLWAGWDVQEEVTALRSSMTEDRAAAAAAEVGGAEDGEGEEYGPKTRREMELEAELLAVRKRAEEREAALEWEIGVASDALRAIEQHRARTR</sequence>
<dbReference type="STRING" id="1569628.A0A316UXT1"/>
<feature type="compositionally biased region" description="Basic and acidic residues" evidence="4">
    <location>
        <begin position="1148"/>
        <end position="1159"/>
    </location>
</feature>
<dbReference type="OrthoDB" id="1667110at2759"/>
<dbReference type="GO" id="GO:0046872">
    <property type="term" value="F:metal ion binding"/>
    <property type="evidence" value="ECO:0007669"/>
    <property type="project" value="UniProtKB-KW"/>
</dbReference>
<dbReference type="GO" id="GO:0031490">
    <property type="term" value="F:chromatin DNA binding"/>
    <property type="evidence" value="ECO:0007669"/>
    <property type="project" value="TreeGrafter"/>
</dbReference>
<feature type="compositionally biased region" description="Basic residues" evidence="4">
    <location>
        <begin position="935"/>
        <end position="944"/>
    </location>
</feature>
<feature type="region of interest" description="Disordered" evidence="4">
    <location>
        <begin position="495"/>
        <end position="519"/>
    </location>
</feature>
<evidence type="ECO:0000256" key="1">
    <source>
        <dbReference type="ARBA" id="ARBA00004123"/>
    </source>
</evidence>
<feature type="compositionally biased region" description="Polar residues" evidence="4">
    <location>
        <begin position="1108"/>
        <end position="1117"/>
    </location>
</feature>
<feature type="compositionally biased region" description="Basic residues" evidence="4">
    <location>
        <begin position="1132"/>
        <end position="1147"/>
    </location>
</feature>
<dbReference type="GO" id="GO:0032454">
    <property type="term" value="F:histone H3K9 demethylase activity"/>
    <property type="evidence" value="ECO:0007669"/>
    <property type="project" value="InterPro"/>
</dbReference>
<feature type="compositionally biased region" description="Low complexity" evidence="4">
    <location>
        <begin position="1049"/>
        <end position="1069"/>
    </location>
</feature>
<dbReference type="InterPro" id="IPR003347">
    <property type="entry name" value="JmjC_dom"/>
</dbReference>
<dbReference type="PROSITE" id="PS51184">
    <property type="entry name" value="JMJC"/>
    <property type="match status" value="1"/>
</dbReference>
<feature type="region of interest" description="Disordered" evidence="4">
    <location>
        <begin position="1005"/>
        <end position="1167"/>
    </location>
</feature>
<dbReference type="PANTHER" id="PTHR12549">
    <property type="entry name" value="JMJC DOMAIN-CONTAINING HISTONE DEMETHYLATION PROTEIN"/>
    <property type="match status" value="1"/>
</dbReference>
<dbReference type="PANTHER" id="PTHR12549:SF38">
    <property type="entry name" value="JMJC DOMAIN-CONTAINING HISTONE DEMETHYLASE 2, ISOFORM A"/>
    <property type="match status" value="1"/>
</dbReference>
<feature type="region of interest" description="Disordered" evidence="4">
    <location>
        <begin position="1262"/>
        <end position="1284"/>
    </location>
</feature>
<feature type="compositionally biased region" description="Basic and acidic residues" evidence="4">
    <location>
        <begin position="917"/>
        <end position="930"/>
    </location>
</feature>
<proteinExistence type="predicted"/>
<evidence type="ECO:0000256" key="4">
    <source>
        <dbReference type="SAM" id="MobiDB-lite"/>
    </source>
</evidence>
<feature type="compositionally biased region" description="Low complexity" evidence="4">
    <location>
        <begin position="1121"/>
        <end position="1131"/>
    </location>
</feature>
<dbReference type="Pfam" id="PF02373">
    <property type="entry name" value="JmjC"/>
    <property type="match status" value="1"/>
</dbReference>
<dbReference type="CDD" id="cd00065">
    <property type="entry name" value="FYVE_like_SF"/>
    <property type="match status" value="1"/>
</dbReference>
<feature type="domain" description="JmjC" evidence="5">
    <location>
        <begin position="648"/>
        <end position="859"/>
    </location>
</feature>
<dbReference type="GO" id="GO:0006357">
    <property type="term" value="P:regulation of transcription by RNA polymerase II"/>
    <property type="evidence" value="ECO:0007669"/>
    <property type="project" value="TreeGrafter"/>
</dbReference>
<dbReference type="GO" id="GO:0000785">
    <property type="term" value="C:chromatin"/>
    <property type="evidence" value="ECO:0007669"/>
    <property type="project" value="TreeGrafter"/>
</dbReference>
<evidence type="ECO:0000259" key="5">
    <source>
        <dbReference type="PROSITE" id="PS51184"/>
    </source>
</evidence>
<dbReference type="Gene3D" id="2.60.120.650">
    <property type="entry name" value="Cupin"/>
    <property type="match status" value="1"/>
</dbReference>